<dbReference type="HOGENOM" id="CLU_001681_2_3_0"/>
<keyword evidence="8" id="KW-1185">Reference proteome</keyword>
<proteinExistence type="inferred from homology"/>
<dbReference type="STRING" id="584708.Apau_1994"/>
<dbReference type="NCBIfam" id="TIGR03311">
    <property type="entry name" value="Se_dep_XDH"/>
    <property type="match status" value="1"/>
</dbReference>
<feature type="region of interest" description="Disordered" evidence="5">
    <location>
        <begin position="841"/>
        <end position="862"/>
    </location>
</feature>
<dbReference type="InterPro" id="IPR036010">
    <property type="entry name" value="2Fe-2S_ferredoxin-like_sf"/>
</dbReference>
<keyword evidence="3" id="KW-0560">Oxidoreductase</keyword>
<name>E3CX59_9BACT</name>
<dbReference type="InterPro" id="IPR002888">
    <property type="entry name" value="2Fe-2S-bd"/>
</dbReference>
<dbReference type="SMART" id="SM01008">
    <property type="entry name" value="Ald_Xan_dh_C"/>
    <property type="match status" value="1"/>
</dbReference>
<dbReference type="SUPFAM" id="SSF54665">
    <property type="entry name" value="CO dehydrogenase molybdoprotein N-domain-like"/>
    <property type="match status" value="1"/>
</dbReference>
<dbReference type="Pfam" id="PF01799">
    <property type="entry name" value="Fer2_2"/>
    <property type="match status" value="1"/>
</dbReference>
<organism evidence="7 8">
    <name type="scientific">Aminomonas paucivorans DSM 12260</name>
    <dbReference type="NCBI Taxonomy" id="584708"/>
    <lineage>
        <taxon>Bacteria</taxon>
        <taxon>Thermotogati</taxon>
        <taxon>Synergistota</taxon>
        <taxon>Synergistia</taxon>
        <taxon>Synergistales</taxon>
        <taxon>Synergistaceae</taxon>
        <taxon>Aminomonas</taxon>
    </lineage>
</organism>
<evidence type="ECO:0000259" key="6">
    <source>
        <dbReference type="PROSITE" id="PS51085"/>
    </source>
</evidence>
<evidence type="ECO:0000256" key="2">
    <source>
        <dbReference type="ARBA" id="ARBA00022723"/>
    </source>
</evidence>
<dbReference type="PANTHER" id="PTHR11908">
    <property type="entry name" value="XANTHINE DEHYDROGENASE"/>
    <property type="match status" value="1"/>
</dbReference>
<evidence type="ECO:0000256" key="3">
    <source>
        <dbReference type="ARBA" id="ARBA00023002"/>
    </source>
</evidence>
<dbReference type="GO" id="GO:0051537">
    <property type="term" value="F:2 iron, 2 sulfur cluster binding"/>
    <property type="evidence" value="ECO:0007669"/>
    <property type="project" value="InterPro"/>
</dbReference>
<gene>
    <name evidence="7" type="ORF">Apau_1994</name>
</gene>
<dbReference type="PaxDb" id="584708-Apau_1994"/>
<dbReference type="InterPro" id="IPR016208">
    <property type="entry name" value="Ald_Oxase/xanthine_DH-like"/>
</dbReference>
<dbReference type="Gene3D" id="3.30.365.10">
    <property type="entry name" value="Aldehyde oxidase/xanthine dehydrogenase, molybdopterin binding domain"/>
    <property type="match status" value="5"/>
</dbReference>
<dbReference type="OrthoDB" id="9759099at2"/>
<evidence type="ECO:0000256" key="5">
    <source>
        <dbReference type="SAM" id="MobiDB-lite"/>
    </source>
</evidence>
<protein>
    <submittedName>
        <fullName evidence="7">Selenium-dependent molybdenum hydroxylase 1</fullName>
    </submittedName>
</protein>
<dbReference type="InterPro" id="IPR001041">
    <property type="entry name" value="2Fe-2S_ferredoxin-type"/>
</dbReference>
<dbReference type="CDD" id="cd00207">
    <property type="entry name" value="fer2"/>
    <property type="match status" value="1"/>
</dbReference>
<dbReference type="InterPro" id="IPR000674">
    <property type="entry name" value="Ald_Oxase/Xan_DH_a/b"/>
</dbReference>
<dbReference type="InterPro" id="IPR037165">
    <property type="entry name" value="AldOxase/xan_DH_Mopterin-bd_sf"/>
</dbReference>
<keyword evidence="2" id="KW-0479">Metal-binding</keyword>
<dbReference type="Gene3D" id="3.90.1170.50">
    <property type="entry name" value="Aldehyde oxidase/xanthine dehydrogenase, a/b hammerhead"/>
    <property type="match status" value="1"/>
</dbReference>
<dbReference type="Proteomes" id="UP000005096">
    <property type="component" value="Chromosome"/>
</dbReference>
<dbReference type="SUPFAM" id="SSF54292">
    <property type="entry name" value="2Fe-2S ferredoxin-like"/>
    <property type="match status" value="1"/>
</dbReference>
<dbReference type="EMBL" id="CM001022">
    <property type="protein sequence ID" value="EFQ24406.1"/>
    <property type="molecule type" value="Genomic_DNA"/>
</dbReference>
<dbReference type="PROSITE" id="PS51085">
    <property type="entry name" value="2FE2S_FER_2"/>
    <property type="match status" value="1"/>
</dbReference>
<sequence>MFAFRVNGEPCREERDRNLLDYLRRERDLTSVKNGCGEGVCGACTVLVDGRKQRACLLKLSGVAGKEVLTVEGLSEREAEVYAWAFASAGAVQCGFCTPGMVLSAKALLDRNPHPTRGEIREALRGNLCRCTGYAKVLDAVEGAARAFREGTVPREEDRAWRIGERMPRVDARDKVLGRARFADDCSLPGMLHGAVLRSPVPRGLVRRIDVSEARALEGVEAVLTWRDVPGRRTLGHLVPDWPVLVAEGEETRYVGDALALVAARDPETAREALGRIRLEVQELPPVLSPEEALAPGAPQLHPWGNRVEVKTRVKRGDAEEALARSAHVVSRTYRTQRVDHAFLEPESALAEPVGDGLVVTTGGQGVYDENRQIAELLGIPPEKVRCVTALVGGGFGGKEDLSVQHHAALMAWITRKPVKLTWTREESLRVHPKRHPMTIQITSGCDGEGHLTAHRIRITSDTGAYTSLGGPVLQRACTHAGGPYKVPCMDVEGLGVYTNNPPCGAFRGFGVTQSAFAVEGNLNLLAEATGLSYWEIRWRNAIAPGDVMSNGQIAGPDVRLKETLLDAKEAFESSPRAGIACGMKNSGLGVGVPDVSRVRLEVREGEVRVFTSAACMGQGIATMTTQILSHVTGLPLSRIRHMPADTRLTPDAGTSTASRQTVFTGEAVRRCAEALRQDLLQAGSLEALEGKDLYREFDFQSDPMGSEVPHPVSHIAYGYATHVVLLDEEGRVERYVACHDSGQPINLTSLEGQIEGGVVMGLGYALTEEFPTPGGYPVKRYGTLGLWRAPDVPPIEVKLSYARGGEVAFGAKGVGEIALVPPAPAVALAYRRLDGRERTELPLAGTPYHKRGSGGGTEGEE</sequence>
<dbReference type="PANTHER" id="PTHR11908:SF157">
    <property type="entry name" value="XANTHINE DEHYDROGENASE SUBUNIT D-RELATED"/>
    <property type="match status" value="1"/>
</dbReference>
<comment type="similarity">
    <text evidence="1">Belongs to the xanthine dehydrogenase family.</text>
</comment>
<dbReference type="InterPro" id="IPR008274">
    <property type="entry name" value="AldOxase/xan_DH_MoCoBD1"/>
</dbReference>
<dbReference type="AlphaFoldDB" id="E3CX59"/>
<dbReference type="InterPro" id="IPR012675">
    <property type="entry name" value="Beta-grasp_dom_sf"/>
</dbReference>
<evidence type="ECO:0000313" key="7">
    <source>
        <dbReference type="EMBL" id="EFQ24406.1"/>
    </source>
</evidence>
<dbReference type="InterPro" id="IPR006058">
    <property type="entry name" value="2Fe2S_fd_BS"/>
</dbReference>
<dbReference type="InterPro" id="IPR036856">
    <property type="entry name" value="Ald_Oxase/Xan_DH_a/b_sf"/>
</dbReference>
<dbReference type="eggNOG" id="COG1529">
    <property type="taxonomic scope" value="Bacteria"/>
</dbReference>
<dbReference type="Pfam" id="PF01315">
    <property type="entry name" value="Ald_Xan_dh_C"/>
    <property type="match status" value="1"/>
</dbReference>
<reference evidence="7 8" key="1">
    <citation type="journal article" date="2010" name="Stand. Genomic Sci.">
        <title>Non-contiguous finished genome sequence of Aminomonas paucivorans type strain (GLU-3).</title>
        <authorList>
            <person name="Pitluck S."/>
            <person name="Yasawong M."/>
            <person name="Held B."/>
            <person name="Lapidus A."/>
            <person name="Nolan M."/>
            <person name="Copeland A."/>
            <person name="Lucas S."/>
            <person name="Del Rio T.G."/>
            <person name="Tice H."/>
            <person name="Cheng J.F."/>
            <person name="Chertkov O."/>
            <person name="Goodwin L."/>
            <person name="Tapia R."/>
            <person name="Han C."/>
            <person name="Liolios K."/>
            <person name="Ivanova N."/>
            <person name="Mavromatis K."/>
            <person name="Ovchinnikova G."/>
            <person name="Pati A."/>
            <person name="Chen A."/>
            <person name="Palaniappan K."/>
            <person name="Land M."/>
            <person name="Hauser L."/>
            <person name="Chang Y.J."/>
            <person name="Jeffries C.D."/>
            <person name="Pukall R."/>
            <person name="Spring S."/>
            <person name="Rohde M."/>
            <person name="Sikorski J."/>
            <person name="Goker M."/>
            <person name="Woyke T."/>
            <person name="Bristow J."/>
            <person name="Eisen J.A."/>
            <person name="Markowitz V."/>
            <person name="Hugenholtz P."/>
            <person name="Kyrpides N.C."/>
            <person name="Klenk H.P."/>
        </authorList>
    </citation>
    <scope>NUCLEOTIDE SEQUENCE [LARGE SCALE GENOMIC DNA]</scope>
    <source>
        <strain evidence="7 8">DSM 12260</strain>
    </source>
</reference>
<evidence type="ECO:0000313" key="8">
    <source>
        <dbReference type="Proteomes" id="UP000005096"/>
    </source>
</evidence>
<dbReference type="InterPro" id="IPR046867">
    <property type="entry name" value="AldOxase/xan_DH_MoCoBD2"/>
</dbReference>
<dbReference type="InterPro" id="IPR017697">
    <property type="entry name" value="Xdh"/>
</dbReference>
<dbReference type="InterPro" id="IPR036884">
    <property type="entry name" value="2Fe-2S-bd_dom_sf"/>
</dbReference>
<dbReference type="Gene3D" id="3.10.20.30">
    <property type="match status" value="1"/>
</dbReference>
<accession>E3CX59</accession>
<dbReference type="RefSeq" id="WP_006301644.1">
    <property type="nucleotide sequence ID" value="NZ_CM001022.1"/>
</dbReference>
<dbReference type="Gene3D" id="1.10.150.120">
    <property type="entry name" value="[2Fe-2S]-binding domain"/>
    <property type="match status" value="1"/>
</dbReference>
<dbReference type="GO" id="GO:0016491">
    <property type="term" value="F:oxidoreductase activity"/>
    <property type="evidence" value="ECO:0007669"/>
    <property type="project" value="UniProtKB-KW"/>
</dbReference>
<dbReference type="GO" id="GO:0005506">
    <property type="term" value="F:iron ion binding"/>
    <property type="evidence" value="ECO:0007669"/>
    <property type="project" value="InterPro"/>
</dbReference>
<feature type="domain" description="2Fe-2S ferredoxin-type" evidence="6">
    <location>
        <begin position="1"/>
        <end position="74"/>
    </location>
</feature>
<keyword evidence="4" id="KW-0408">Iron</keyword>
<dbReference type="Pfam" id="PF02738">
    <property type="entry name" value="MoCoBD_1"/>
    <property type="match status" value="1"/>
</dbReference>
<dbReference type="SUPFAM" id="SSF47741">
    <property type="entry name" value="CO dehydrogenase ISP C-domain like"/>
    <property type="match status" value="1"/>
</dbReference>
<dbReference type="SUPFAM" id="SSF56003">
    <property type="entry name" value="Molybdenum cofactor-binding domain"/>
    <property type="match status" value="1"/>
</dbReference>
<evidence type="ECO:0000256" key="4">
    <source>
        <dbReference type="ARBA" id="ARBA00023004"/>
    </source>
</evidence>
<dbReference type="PROSITE" id="PS00197">
    <property type="entry name" value="2FE2S_FER_1"/>
    <property type="match status" value="1"/>
</dbReference>
<dbReference type="eggNOG" id="COG2080">
    <property type="taxonomic scope" value="Bacteria"/>
</dbReference>
<dbReference type="Pfam" id="PF00111">
    <property type="entry name" value="Fer2"/>
    <property type="match status" value="1"/>
</dbReference>
<evidence type="ECO:0000256" key="1">
    <source>
        <dbReference type="ARBA" id="ARBA00006849"/>
    </source>
</evidence>
<dbReference type="Pfam" id="PF20256">
    <property type="entry name" value="MoCoBD_2"/>
    <property type="match status" value="2"/>
</dbReference>